<dbReference type="AlphaFoldDB" id="A0A7W6JXZ3"/>
<dbReference type="RefSeq" id="WP_183999775.1">
    <property type="nucleotide sequence ID" value="NZ_JACIEH010000003.1"/>
</dbReference>
<sequence>MTTGNSKAQQRLQWLLDAPLFVDEALTARLFDALVRPSYEVQSRQVGEVSEDARRRLLGGEAEASYDLGLSFLTGALKLRGQVSGEHETSIKSTRSTTHTEIRVDTAGRRLEEIALVYLSNHPDRIVFIDTDGTATSFSGDRLTIADLESSAVNPPRMLAFVDIPANTPIIPMACELEGGGTALLYQKFIDTQWSDASDKPVYPPDGAPNEERRAYWLALAEKFQSRIAMEIVETSATNGKLGWIDFRMPIGAAGDAMHLHLVAGGKYYTGVFAYNLVRRGFRQGVRLVGILKAGMDLNVLAVFDK</sequence>
<evidence type="ECO:0000313" key="1">
    <source>
        <dbReference type="EMBL" id="MBB4100490.1"/>
    </source>
</evidence>
<comment type="caution">
    <text evidence="1">The sequence shown here is derived from an EMBL/GenBank/DDBJ whole genome shotgun (WGS) entry which is preliminary data.</text>
</comment>
<evidence type="ECO:0000313" key="2">
    <source>
        <dbReference type="Proteomes" id="UP000557392"/>
    </source>
</evidence>
<keyword evidence="2" id="KW-1185">Reference proteome</keyword>
<proteinExistence type="predicted"/>
<gene>
    <name evidence="1" type="ORF">GGR46_004062</name>
</gene>
<dbReference type="EMBL" id="JACIEH010000003">
    <property type="protein sequence ID" value="MBB4100490.1"/>
    <property type="molecule type" value="Genomic_DNA"/>
</dbReference>
<dbReference type="Proteomes" id="UP000557392">
    <property type="component" value="Unassembled WGS sequence"/>
</dbReference>
<accession>A0A7W6JXZ3</accession>
<organism evidence="1 2">
    <name type="scientific">Sphingomonas kyeonggiensis</name>
    <dbReference type="NCBI Taxonomy" id="1268553"/>
    <lineage>
        <taxon>Bacteria</taxon>
        <taxon>Pseudomonadati</taxon>
        <taxon>Pseudomonadota</taxon>
        <taxon>Alphaproteobacteria</taxon>
        <taxon>Sphingomonadales</taxon>
        <taxon>Sphingomonadaceae</taxon>
        <taxon>Sphingomonas</taxon>
    </lineage>
</organism>
<reference evidence="1 2" key="1">
    <citation type="submission" date="2020-08" db="EMBL/GenBank/DDBJ databases">
        <title>Genomic Encyclopedia of Type Strains, Phase IV (KMG-IV): sequencing the most valuable type-strain genomes for metagenomic binning, comparative biology and taxonomic classification.</title>
        <authorList>
            <person name="Goeker M."/>
        </authorList>
    </citation>
    <scope>NUCLEOTIDE SEQUENCE [LARGE SCALE GENOMIC DNA]</scope>
    <source>
        <strain evidence="1 2">DSM 101806</strain>
    </source>
</reference>
<name>A0A7W6JXZ3_9SPHN</name>
<protein>
    <submittedName>
        <fullName evidence="1">Uncharacterized protein</fullName>
    </submittedName>
</protein>